<keyword evidence="2" id="KW-0732">Signal</keyword>
<evidence type="ECO:0000256" key="1">
    <source>
        <dbReference type="SAM" id="Phobius"/>
    </source>
</evidence>
<proteinExistence type="predicted"/>
<feature type="signal peptide" evidence="2">
    <location>
        <begin position="1"/>
        <end position="31"/>
    </location>
</feature>
<organism evidence="3 4">
    <name type="scientific">Anaerobacterium chartisolvens</name>
    <dbReference type="NCBI Taxonomy" id="1297424"/>
    <lineage>
        <taxon>Bacteria</taxon>
        <taxon>Bacillati</taxon>
        <taxon>Bacillota</taxon>
        <taxon>Clostridia</taxon>
        <taxon>Eubacteriales</taxon>
        <taxon>Oscillospiraceae</taxon>
        <taxon>Anaerobacterium</taxon>
    </lineage>
</organism>
<dbReference type="Proteomes" id="UP000253034">
    <property type="component" value="Unassembled WGS sequence"/>
</dbReference>
<feature type="transmembrane region" description="Helical" evidence="1">
    <location>
        <begin position="256"/>
        <end position="281"/>
    </location>
</feature>
<dbReference type="OrthoDB" id="1706761at2"/>
<feature type="transmembrane region" description="Helical" evidence="1">
    <location>
        <begin position="324"/>
        <end position="350"/>
    </location>
</feature>
<feature type="transmembrane region" description="Helical" evidence="1">
    <location>
        <begin position="370"/>
        <end position="396"/>
    </location>
</feature>
<comment type="caution">
    <text evidence="3">The sequence shown here is derived from an EMBL/GenBank/DDBJ whole genome shotgun (WGS) entry which is preliminary data.</text>
</comment>
<keyword evidence="1" id="KW-0472">Membrane</keyword>
<feature type="transmembrane region" description="Helical" evidence="1">
    <location>
        <begin position="187"/>
        <end position="211"/>
    </location>
</feature>
<dbReference type="AlphaFoldDB" id="A0A369B5M9"/>
<feature type="transmembrane region" description="Helical" evidence="1">
    <location>
        <begin position="218"/>
        <end position="236"/>
    </location>
</feature>
<accession>A0A369B5M9</accession>
<protein>
    <submittedName>
        <fullName evidence="3">Stage III sporulation protein AE</fullName>
    </submittedName>
</protein>
<evidence type="ECO:0000313" key="3">
    <source>
        <dbReference type="EMBL" id="RCX16793.1"/>
    </source>
</evidence>
<dbReference type="Pfam" id="PF09546">
    <property type="entry name" value="Spore_III_AE"/>
    <property type="match status" value="1"/>
</dbReference>
<name>A0A369B5M9_9FIRM</name>
<evidence type="ECO:0000256" key="2">
    <source>
        <dbReference type="SAM" id="SignalP"/>
    </source>
</evidence>
<dbReference type="RefSeq" id="WP_114297531.1">
    <property type="nucleotide sequence ID" value="NZ_QPJT01000009.1"/>
</dbReference>
<keyword evidence="1" id="KW-1133">Transmembrane helix</keyword>
<dbReference type="InterPro" id="IPR014194">
    <property type="entry name" value="Spore_III_AE"/>
</dbReference>
<gene>
    <name evidence="3" type="ORF">DFR58_10918</name>
</gene>
<feature type="transmembrane region" description="Helical" evidence="1">
    <location>
        <begin position="117"/>
        <end position="134"/>
    </location>
</feature>
<evidence type="ECO:0000313" key="4">
    <source>
        <dbReference type="Proteomes" id="UP000253034"/>
    </source>
</evidence>
<keyword evidence="1" id="KW-0812">Transmembrane</keyword>
<reference evidence="3 4" key="1">
    <citation type="submission" date="2018-07" db="EMBL/GenBank/DDBJ databases">
        <title>Genomic Encyclopedia of Type Strains, Phase IV (KMG-IV): sequencing the most valuable type-strain genomes for metagenomic binning, comparative biology and taxonomic classification.</title>
        <authorList>
            <person name="Goeker M."/>
        </authorList>
    </citation>
    <scope>NUCLEOTIDE SEQUENCE [LARGE SCALE GENOMIC DNA]</scope>
    <source>
        <strain evidence="3 4">DSM 27016</strain>
    </source>
</reference>
<feature type="chain" id="PRO_5039290978" evidence="2">
    <location>
        <begin position="32"/>
        <end position="406"/>
    </location>
</feature>
<dbReference type="EMBL" id="QPJT01000009">
    <property type="protein sequence ID" value="RCX16793.1"/>
    <property type="molecule type" value="Genomic_DNA"/>
</dbReference>
<feature type="transmembrane region" description="Helical" evidence="1">
    <location>
        <begin position="146"/>
        <end position="167"/>
    </location>
</feature>
<keyword evidence="4" id="KW-1185">Reference proteome</keyword>
<dbReference type="NCBIfam" id="TIGR02829">
    <property type="entry name" value="spore_III_AE"/>
    <property type="match status" value="1"/>
</dbReference>
<sequence>MNAGYKRYIKPAVFIAALLWLQLAAPLAGHAVNGYAGAEAGINESIINEQANSDHMLNMQAQIDKYSGEGLNELLPGYSTDKLMDKAASGNLGLDLKDITERVAKYLFREFYENTDVLIKLIVLVILCAVLKNLQASFLSESVGELAFYVCYIVLVSVMLTSLNTAIELGKGIIDDMVSFMHSSIPVLISLLVSGGNITSAGVFQPILVMIVQVTATIIKNVFIPLVFLSVIVSIVDNVSDKIQISRLAQFLKQVSGWGLGLILTIFIGIISIQGSLGAVVDGVASKTVKFTISAAIPVAGKYLADAADTVIGCTLLVKNAAGIAAMIGVIGICILPILKIFVLLLLYRITCILIEPIAEKRVVNCLNEMAGSLTFILGLTAAVAFMFLFSITVIITASNISTMIR</sequence>